<evidence type="ECO:0000313" key="6">
    <source>
        <dbReference type="Proteomes" id="UP000665026"/>
    </source>
</evidence>
<dbReference type="RefSeq" id="WP_209357760.1">
    <property type="nucleotide sequence ID" value="NZ_CP060010.1"/>
</dbReference>
<dbReference type="PANTHER" id="PTHR13090">
    <property type="entry name" value="ARGININE-HYDROXYLASE NDUFAF5, MITOCHONDRIAL"/>
    <property type="match status" value="1"/>
</dbReference>
<dbReference type="AlphaFoldDB" id="A0A975ERU5"/>
<dbReference type="EMBL" id="CP060010">
    <property type="protein sequence ID" value="QTN37065.1"/>
    <property type="molecule type" value="Genomic_DNA"/>
</dbReference>
<evidence type="ECO:0000256" key="2">
    <source>
        <dbReference type="ARBA" id="ARBA00022679"/>
    </source>
</evidence>
<evidence type="ECO:0000313" key="5">
    <source>
        <dbReference type="EMBL" id="QTN37065.1"/>
    </source>
</evidence>
<feature type="domain" description="Methyltransferase type 11" evidence="4">
    <location>
        <begin position="49"/>
        <end position="117"/>
    </location>
</feature>
<dbReference type="InterPro" id="IPR013216">
    <property type="entry name" value="Methyltransf_11"/>
</dbReference>
<dbReference type="InterPro" id="IPR029063">
    <property type="entry name" value="SAM-dependent_MTases_sf"/>
</dbReference>
<dbReference type="Gene3D" id="3.40.50.150">
    <property type="entry name" value="Vaccinia Virus protein VP39"/>
    <property type="match status" value="1"/>
</dbReference>
<reference evidence="5" key="1">
    <citation type="submission" date="2020-07" db="EMBL/GenBank/DDBJ databases">
        <title>Genome sequences of bacteria associated with the marine, planktonic diatom Thalassiosira profunda strain ECT2AJA-044.</title>
        <authorList>
            <person name="Gargas C.B."/>
            <person name="Roberts W.R."/>
            <person name="Alverson A.J."/>
        </authorList>
    </citation>
    <scope>NUCLEOTIDE SEQUENCE</scope>
    <source>
        <strain evidence="5">ECT2AJA-044</strain>
    </source>
</reference>
<evidence type="ECO:0000259" key="4">
    <source>
        <dbReference type="Pfam" id="PF08241"/>
    </source>
</evidence>
<dbReference type="Proteomes" id="UP000665026">
    <property type="component" value="Chromosome"/>
</dbReference>
<dbReference type="GO" id="GO:0008757">
    <property type="term" value="F:S-adenosylmethionine-dependent methyltransferase activity"/>
    <property type="evidence" value="ECO:0007669"/>
    <property type="project" value="InterPro"/>
</dbReference>
<evidence type="ECO:0000256" key="1">
    <source>
        <dbReference type="ARBA" id="ARBA00022603"/>
    </source>
</evidence>
<protein>
    <submittedName>
        <fullName evidence="5">SAM-dependent methyltransferase</fullName>
    </submittedName>
</protein>
<dbReference type="PANTHER" id="PTHR13090:SF1">
    <property type="entry name" value="ARGININE-HYDROXYLASE NDUFAF5, MITOCHONDRIAL"/>
    <property type="match status" value="1"/>
</dbReference>
<feature type="region of interest" description="Disordered" evidence="3">
    <location>
        <begin position="244"/>
        <end position="273"/>
    </location>
</feature>
<proteinExistence type="predicted"/>
<keyword evidence="2" id="KW-0808">Transferase</keyword>
<gene>
    <name evidence="5" type="ORF">HZ995_06035</name>
</gene>
<accession>A0A975ERU5</accession>
<name>A0A975ERU5_9RHOB</name>
<dbReference type="GO" id="GO:0032259">
    <property type="term" value="P:methylation"/>
    <property type="evidence" value="ECO:0007669"/>
    <property type="project" value="UniProtKB-KW"/>
</dbReference>
<evidence type="ECO:0000256" key="3">
    <source>
        <dbReference type="SAM" id="MobiDB-lite"/>
    </source>
</evidence>
<sequence>MTKTPPTLTDRVALMRNRQRADLDRGMFLQTLVADDIEDRLAMVNRDFTDIAIVTGFPDIWRARLPKATIVHDTDTLALTAKSHDLIIHALALHWANDPVGQLIQCRHALKDDGLLLTASFGGQTLQELRACLAQAESELTGGLSPRILPMGEIRDLGALLQRAGFALPVADSLPLDVSYETSLDLMKDLRAMGENNALFARRKTLSTKALFARTEDLYRQSFTENNRLKTTFEIIFMTGWAPDESQPKPLRPGSASARLADALKTSETKLKP</sequence>
<dbReference type="SUPFAM" id="SSF53335">
    <property type="entry name" value="S-adenosyl-L-methionine-dependent methyltransferases"/>
    <property type="match status" value="1"/>
</dbReference>
<keyword evidence="1 5" id="KW-0489">Methyltransferase</keyword>
<organism evidence="5 6">
    <name type="scientific">Cognatishimia activa</name>
    <dbReference type="NCBI Taxonomy" id="1715691"/>
    <lineage>
        <taxon>Bacteria</taxon>
        <taxon>Pseudomonadati</taxon>
        <taxon>Pseudomonadota</taxon>
        <taxon>Alphaproteobacteria</taxon>
        <taxon>Rhodobacterales</taxon>
        <taxon>Paracoccaceae</taxon>
        <taxon>Cognatishimia</taxon>
    </lineage>
</organism>
<dbReference type="KEGG" id="cact:HZ995_06035"/>
<dbReference type="InterPro" id="IPR050602">
    <property type="entry name" value="Malonyl-ACP_OMT"/>
</dbReference>
<dbReference type="Pfam" id="PF08241">
    <property type="entry name" value="Methyltransf_11"/>
    <property type="match status" value="1"/>
</dbReference>